<dbReference type="Gene3D" id="3.40.640.10">
    <property type="entry name" value="Type I PLP-dependent aspartate aminotransferase-like (Major domain)"/>
    <property type="match status" value="1"/>
</dbReference>
<dbReference type="AlphaFoldDB" id="A0A0S3Q0Y9"/>
<dbReference type="Proteomes" id="UP000236884">
    <property type="component" value="Chromosome"/>
</dbReference>
<dbReference type="InterPro" id="IPR015422">
    <property type="entry name" value="PyrdxlP-dep_Trfase_small"/>
</dbReference>
<evidence type="ECO:0000256" key="5">
    <source>
        <dbReference type="ARBA" id="ARBA00023163"/>
    </source>
</evidence>
<keyword evidence="5" id="KW-0804">Transcription</keyword>
<accession>A0A0S3Q0Y9</accession>
<dbReference type="Pfam" id="PF00392">
    <property type="entry name" value="GntR"/>
    <property type="match status" value="1"/>
</dbReference>
<dbReference type="PANTHER" id="PTHR46577:SF1">
    <property type="entry name" value="HTH-TYPE TRANSCRIPTIONAL REGULATORY PROTEIN GABR"/>
    <property type="match status" value="1"/>
</dbReference>
<feature type="domain" description="HTH gntR-type" evidence="6">
    <location>
        <begin position="12"/>
        <end position="80"/>
    </location>
</feature>
<keyword evidence="8" id="KW-1185">Reference proteome</keyword>
<dbReference type="InterPro" id="IPR036390">
    <property type="entry name" value="WH_DNA-bd_sf"/>
</dbReference>
<dbReference type="CDD" id="cd07377">
    <property type="entry name" value="WHTH_GntR"/>
    <property type="match status" value="1"/>
</dbReference>
<dbReference type="GO" id="GO:0030170">
    <property type="term" value="F:pyridoxal phosphate binding"/>
    <property type="evidence" value="ECO:0007669"/>
    <property type="project" value="InterPro"/>
</dbReference>
<dbReference type="EMBL" id="AP014946">
    <property type="protein sequence ID" value="BAT61795.1"/>
    <property type="molecule type" value="Genomic_DNA"/>
</dbReference>
<keyword evidence="3" id="KW-0805">Transcription regulation</keyword>
<evidence type="ECO:0000256" key="4">
    <source>
        <dbReference type="ARBA" id="ARBA00023125"/>
    </source>
</evidence>
<dbReference type="SUPFAM" id="SSF46785">
    <property type="entry name" value="Winged helix' DNA-binding domain"/>
    <property type="match status" value="1"/>
</dbReference>
<dbReference type="RefSeq" id="WP_096358445.1">
    <property type="nucleotide sequence ID" value="NZ_AP014946.1"/>
</dbReference>
<dbReference type="GO" id="GO:0003700">
    <property type="term" value="F:DNA-binding transcription factor activity"/>
    <property type="evidence" value="ECO:0007669"/>
    <property type="project" value="InterPro"/>
</dbReference>
<dbReference type="Pfam" id="PF00155">
    <property type="entry name" value="Aminotran_1_2"/>
    <property type="match status" value="1"/>
</dbReference>
<reference evidence="7 8" key="1">
    <citation type="submission" date="2015-08" db="EMBL/GenBank/DDBJ databases">
        <title>Investigation of the bacterial diversity of lava forest soil.</title>
        <authorList>
            <person name="Lee J.S."/>
        </authorList>
    </citation>
    <scope>NUCLEOTIDE SEQUENCE [LARGE SCALE GENOMIC DNA]</scope>
    <source>
        <strain evidence="7 8">GJW-30</strain>
    </source>
</reference>
<dbReference type="SUPFAM" id="SSF53383">
    <property type="entry name" value="PLP-dependent transferases"/>
    <property type="match status" value="1"/>
</dbReference>
<dbReference type="InterPro" id="IPR036388">
    <property type="entry name" value="WH-like_DNA-bd_sf"/>
</dbReference>
<name>A0A0S3Q0Y9_9BRAD</name>
<gene>
    <name evidence="7" type="primary">yjiR_2</name>
    <name evidence="7" type="ORF">GJW-30_1_04356</name>
</gene>
<dbReference type="InterPro" id="IPR051446">
    <property type="entry name" value="HTH_trans_reg/aminotransferase"/>
</dbReference>
<dbReference type="Gene3D" id="3.90.1150.10">
    <property type="entry name" value="Aspartate Aminotransferase, domain 1"/>
    <property type="match status" value="1"/>
</dbReference>
<keyword evidence="2" id="KW-0663">Pyridoxal phosphate</keyword>
<evidence type="ECO:0000259" key="6">
    <source>
        <dbReference type="PROSITE" id="PS50949"/>
    </source>
</evidence>
<protein>
    <submittedName>
        <fullName evidence="7">Putative HTH-type transcriptional regulator YjiR</fullName>
    </submittedName>
</protein>
<dbReference type="OrthoDB" id="9804020at2"/>
<organism evidence="7 8">
    <name type="scientific">Variibacter gotjawalensis</name>
    <dbReference type="NCBI Taxonomy" id="1333996"/>
    <lineage>
        <taxon>Bacteria</taxon>
        <taxon>Pseudomonadati</taxon>
        <taxon>Pseudomonadota</taxon>
        <taxon>Alphaproteobacteria</taxon>
        <taxon>Hyphomicrobiales</taxon>
        <taxon>Nitrobacteraceae</taxon>
        <taxon>Variibacter</taxon>
    </lineage>
</organism>
<sequence>MEWTPTIRDREGPLYSRIVDALRSDIESGRLHRGEQLPTHRALALALDVDLTTVTRAYREARDEGLTEARVGQGTFVAESLAQSPRRLASGVATDLSMNLPPQPLEADLEGRITRGLAALRREFGFSSYLNYRDAGGSADERDAAASWLRARVPQAEAERLVIFPGTQAALFCFLSAKLVPGDIVFTECLTYPGLMAAADVARVKLVGLPIDAEGLVPEALADACKRQRAKALYLVPTIHSPTTATMSAARREAIVEIARANDLVVFEDDAYGALAPDVTPIAALAPERTYLAASLAKCVAPGLRVSFLLTPTREEAARFSTALRAMVQMPVSLTLALATRWVRDGSLDEIITAIRNEATARQSLAARALRGHVYRAHPNGHHIWVPLPKHWSRIEFAGHIQRQGVGVVTSEAFAVGDAAPEHAIRVALGAAASRAELVRALEVLAGALVSSAASQRIV</sequence>
<dbReference type="InterPro" id="IPR015424">
    <property type="entry name" value="PyrdxlP-dep_Trfase"/>
</dbReference>
<keyword evidence="4" id="KW-0238">DNA-binding</keyword>
<proteinExistence type="inferred from homology"/>
<evidence type="ECO:0000256" key="2">
    <source>
        <dbReference type="ARBA" id="ARBA00022898"/>
    </source>
</evidence>
<dbReference type="GO" id="GO:0003677">
    <property type="term" value="F:DNA binding"/>
    <property type="evidence" value="ECO:0007669"/>
    <property type="project" value="UniProtKB-KW"/>
</dbReference>
<dbReference type="InterPro" id="IPR015421">
    <property type="entry name" value="PyrdxlP-dep_Trfase_major"/>
</dbReference>
<dbReference type="InterPro" id="IPR000524">
    <property type="entry name" value="Tscrpt_reg_HTH_GntR"/>
</dbReference>
<evidence type="ECO:0000313" key="8">
    <source>
        <dbReference type="Proteomes" id="UP000236884"/>
    </source>
</evidence>
<evidence type="ECO:0000256" key="1">
    <source>
        <dbReference type="ARBA" id="ARBA00005384"/>
    </source>
</evidence>
<dbReference type="SMART" id="SM00345">
    <property type="entry name" value="HTH_GNTR"/>
    <property type="match status" value="1"/>
</dbReference>
<dbReference type="CDD" id="cd00609">
    <property type="entry name" value="AAT_like"/>
    <property type="match status" value="1"/>
</dbReference>
<evidence type="ECO:0000256" key="3">
    <source>
        <dbReference type="ARBA" id="ARBA00023015"/>
    </source>
</evidence>
<dbReference type="Gene3D" id="1.10.10.10">
    <property type="entry name" value="Winged helix-like DNA-binding domain superfamily/Winged helix DNA-binding domain"/>
    <property type="match status" value="1"/>
</dbReference>
<dbReference type="InterPro" id="IPR004839">
    <property type="entry name" value="Aminotransferase_I/II_large"/>
</dbReference>
<dbReference type="KEGG" id="vgo:GJW-30_1_04356"/>
<evidence type="ECO:0000313" key="7">
    <source>
        <dbReference type="EMBL" id="BAT61795.1"/>
    </source>
</evidence>
<dbReference type="PANTHER" id="PTHR46577">
    <property type="entry name" value="HTH-TYPE TRANSCRIPTIONAL REGULATORY PROTEIN GABR"/>
    <property type="match status" value="1"/>
</dbReference>
<comment type="similarity">
    <text evidence="1">In the C-terminal section; belongs to the class-I pyridoxal-phosphate-dependent aminotransferase family.</text>
</comment>
<dbReference type="PROSITE" id="PS50949">
    <property type="entry name" value="HTH_GNTR"/>
    <property type="match status" value="1"/>
</dbReference>